<sequence length="190" mass="20648">MTPTSAKATTQQHPPFVCVVPAVLQRPRRAAIPSQLACVSLPTRSFSVTESATTTATAVHEHLQRSCSHNEEGACVVLAVMSNLYGNIISDLCAGLAGDLGLTVRLVREVLSSTYYRIWDLNACFMKNLANPTALMLRGVSMLRHLNLHDKADQIQNVILDTIVEAKYRTADLGGKAKTTDFTNASIDHL</sequence>
<feature type="domain" description="Isopropylmalate dehydrogenase-like" evidence="3">
    <location>
        <begin position="79"/>
        <end position="185"/>
    </location>
</feature>
<dbReference type="Proteomes" id="UP000289738">
    <property type="component" value="Chromosome B10"/>
</dbReference>
<dbReference type="GO" id="GO:0006099">
    <property type="term" value="P:tricarboxylic acid cycle"/>
    <property type="evidence" value="ECO:0007669"/>
    <property type="project" value="TreeGrafter"/>
</dbReference>
<dbReference type="PANTHER" id="PTHR11835">
    <property type="entry name" value="DECARBOXYLATING DEHYDROGENASES-ISOCITRATE, ISOPROPYLMALATE, TARTRATE"/>
    <property type="match status" value="1"/>
</dbReference>
<evidence type="ECO:0000256" key="2">
    <source>
        <dbReference type="ARBA" id="ARBA00023002"/>
    </source>
</evidence>
<evidence type="ECO:0000313" key="4">
    <source>
        <dbReference type="EMBL" id="RYQ82625.1"/>
    </source>
</evidence>
<dbReference type="PANTHER" id="PTHR11835:SF34">
    <property type="entry name" value="ISOCITRATE DEHYDROGENASE [NAD] SUBUNIT ALPHA, MITOCHONDRIAL"/>
    <property type="match status" value="1"/>
</dbReference>
<reference evidence="4 5" key="1">
    <citation type="submission" date="2019-01" db="EMBL/GenBank/DDBJ databases">
        <title>Sequencing of cultivated peanut Arachis hypogaea provides insights into genome evolution and oil improvement.</title>
        <authorList>
            <person name="Chen X."/>
        </authorList>
    </citation>
    <scope>NUCLEOTIDE SEQUENCE [LARGE SCALE GENOMIC DNA]</scope>
    <source>
        <strain evidence="5">cv. Fuhuasheng</strain>
        <tissue evidence="4">Leaves</tissue>
    </source>
</reference>
<evidence type="ECO:0000313" key="5">
    <source>
        <dbReference type="Proteomes" id="UP000289738"/>
    </source>
</evidence>
<keyword evidence="5" id="KW-1185">Reference proteome</keyword>
<evidence type="ECO:0000259" key="3">
    <source>
        <dbReference type="Pfam" id="PF00180"/>
    </source>
</evidence>
<dbReference type="Pfam" id="PF00180">
    <property type="entry name" value="Iso_dh"/>
    <property type="match status" value="1"/>
</dbReference>
<comment type="caution">
    <text evidence="4">The sequence shown here is derived from an EMBL/GenBank/DDBJ whole genome shotgun (WGS) entry which is preliminary data.</text>
</comment>
<gene>
    <name evidence="4" type="ORF">Ahy_B10g101205</name>
</gene>
<dbReference type="GO" id="GO:0004449">
    <property type="term" value="F:isocitrate dehydrogenase (NAD+) activity"/>
    <property type="evidence" value="ECO:0007669"/>
    <property type="project" value="TreeGrafter"/>
</dbReference>
<dbReference type="EMBL" id="SDMP01000020">
    <property type="protein sequence ID" value="RYQ82625.1"/>
    <property type="molecule type" value="Genomic_DNA"/>
</dbReference>
<dbReference type="AlphaFoldDB" id="A0A444WYZ4"/>
<comment type="similarity">
    <text evidence="1">Belongs to the isocitrate and isopropylmalate dehydrogenases family.</text>
</comment>
<protein>
    <recommendedName>
        <fullName evidence="3">Isopropylmalate dehydrogenase-like domain-containing protein</fullName>
    </recommendedName>
</protein>
<dbReference type="GO" id="GO:0005739">
    <property type="term" value="C:mitochondrion"/>
    <property type="evidence" value="ECO:0007669"/>
    <property type="project" value="TreeGrafter"/>
</dbReference>
<dbReference type="GO" id="GO:0006102">
    <property type="term" value="P:isocitrate metabolic process"/>
    <property type="evidence" value="ECO:0007669"/>
    <property type="project" value="TreeGrafter"/>
</dbReference>
<evidence type="ECO:0000256" key="1">
    <source>
        <dbReference type="ARBA" id="ARBA00007769"/>
    </source>
</evidence>
<name>A0A444WYZ4_ARAHY</name>
<accession>A0A444WYZ4</accession>
<dbReference type="InterPro" id="IPR024084">
    <property type="entry name" value="IsoPropMal-DH-like_dom"/>
</dbReference>
<dbReference type="STRING" id="3818.A0A444WYZ4"/>
<organism evidence="4 5">
    <name type="scientific">Arachis hypogaea</name>
    <name type="common">Peanut</name>
    <dbReference type="NCBI Taxonomy" id="3818"/>
    <lineage>
        <taxon>Eukaryota</taxon>
        <taxon>Viridiplantae</taxon>
        <taxon>Streptophyta</taxon>
        <taxon>Embryophyta</taxon>
        <taxon>Tracheophyta</taxon>
        <taxon>Spermatophyta</taxon>
        <taxon>Magnoliopsida</taxon>
        <taxon>eudicotyledons</taxon>
        <taxon>Gunneridae</taxon>
        <taxon>Pentapetalae</taxon>
        <taxon>rosids</taxon>
        <taxon>fabids</taxon>
        <taxon>Fabales</taxon>
        <taxon>Fabaceae</taxon>
        <taxon>Papilionoideae</taxon>
        <taxon>50 kb inversion clade</taxon>
        <taxon>dalbergioids sensu lato</taxon>
        <taxon>Dalbergieae</taxon>
        <taxon>Pterocarpus clade</taxon>
        <taxon>Arachis</taxon>
    </lineage>
</organism>
<dbReference type="Gene3D" id="3.40.718.10">
    <property type="entry name" value="Isopropylmalate Dehydrogenase"/>
    <property type="match status" value="1"/>
</dbReference>
<dbReference type="SUPFAM" id="SSF53659">
    <property type="entry name" value="Isocitrate/Isopropylmalate dehydrogenase-like"/>
    <property type="match status" value="1"/>
</dbReference>
<proteinExistence type="inferred from homology"/>
<keyword evidence="2" id="KW-0560">Oxidoreductase</keyword>